<organism evidence="1 2">
    <name type="scientific">Pyricularia oryzae</name>
    <name type="common">Rice blast fungus</name>
    <name type="synonym">Magnaporthe oryzae</name>
    <dbReference type="NCBI Taxonomy" id="318829"/>
    <lineage>
        <taxon>Eukaryota</taxon>
        <taxon>Fungi</taxon>
        <taxon>Dikarya</taxon>
        <taxon>Ascomycota</taxon>
        <taxon>Pezizomycotina</taxon>
        <taxon>Sordariomycetes</taxon>
        <taxon>Sordariomycetidae</taxon>
        <taxon>Magnaporthales</taxon>
        <taxon>Pyriculariaceae</taxon>
        <taxon>Pyricularia</taxon>
    </lineage>
</organism>
<dbReference type="AlphaFoldDB" id="A0A4P7NCN6"/>
<evidence type="ECO:0000313" key="1">
    <source>
        <dbReference type="EMBL" id="QBZ58460.1"/>
    </source>
</evidence>
<reference evidence="1 2" key="1">
    <citation type="journal article" date="2019" name="Mol. Biol. Evol.">
        <title>Blast fungal genomes show frequent chromosomal changes, gene gains and losses, and effector gene turnover.</title>
        <authorList>
            <person name="Gomez Luciano L.B."/>
            <person name="Jason Tsai I."/>
            <person name="Chuma I."/>
            <person name="Tosa Y."/>
            <person name="Chen Y.H."/>
            <person name="Li J.Y."/>
            <person name="Li M.Y."/>
            <person name="Jade Lu M.Y."/>
            <person name="Nakayashiki H."/>
            <person name="Li W.H."/>
        </authorList>
    </citation>
    <scope>NUCLEOTIDE SEQUENCE [LARGE SCALE GENOMIC DNA]</scope>
    <source>
        <strain evidence="1">MZ5-1-6</strain>
    </source>
</reference>
<protein>
    <submittedName>
        <fullName evidence="1">Uncharacterized protein</fullName>
    </submittedName>
</protein>
<proteinExistence type="predicted"/>
<sequence>MSSDDKAASTALPCFIYIRVPFNPKSLLLRVQGKTRATQR</sequence>
<gene>
    <name evidence="1" type="ORF">PoMZ_03413</name>
</gene>
<evidence type="ECO:0000313" key="2">
    <source>
        <dbReference type="Proteomes" id="UP000294847"/>
    </source>
</evidence>
<name>A0A4P7NCN6_PYROR</name>
<dbReference type="EMBL" id="CP034206">
    <property type="protein sequence ID" value="QBZ58460.1"/>
    <property type="molecule type" value="Genomic_DNA"/>
</dbReference>
<accession>A0A4P7NCN6</accession>
<dbReference type="Proteomes" id="UP000294847">
    <property type="component" value="Chromosome 3"/>
</dbReference>